<dbReference type="InterPro" id="IPR005019">
    <property type="entry name" value="Adenine_glyco"/>
</dbReference>
<feature type="binding site" evidence="1">
    <location>
        <position position="17"/>
    </location>
    <ligand>
        <name>Zn(2+)</name>
        <dbReference type="ChEBI" id="CHEBI:29105"/>
    </ligand>
</feature>
<gene>
    <name evidence="2" type="ORF">SPIROBIBN47_270053</name>
</gene>
<keyword evidence="2" id="KW-0326">Glycosidase</keyword>
<reference evidence="2" key="1">
    <citation type="submission" date="2017-02" db="EMBL/GenBank/DDBJ databases">
        <authorList>
            <person name="Regsiter A."/>
            <person name="William W."/>
        </authorList>
    </citation>
    <scope>NUCLEOTIDE SEQUENCE</scope>
    <source>
        <strain evidence="2">Bib</strain>
    </source>
</reference>
<dbReference type="GO" id="GO:0008725">
    <property type="term" value="F:DNA-3-methyladenine glycosylase activity"/>
    <property type="evidence" value="ECO:0007669"/>
    <property type="project" value="UniProtKB-EC"/>
</dbReference>
<organism evidence="2">
    <name type="scientific">uncultured spirochete</name>
    <dbReference type="NCBI Taxonomy" id="156406"/>
    <lineage>
        <taxon>Bacteria</taxon>
        <taxon>Pseudomonadati</taxon>
        <taxon>Spirochaetota</taxon>
        <taxon>Spirochaetia</taxon>
        <taxon>Spirochaetales</taxon>
        <taxon>environmental samples</taxon>
    </lineage>
</organism>
<evidence type="ECO:0000313" key="2">
    <source>
        <dbReference type="EMBL" id="SLM13016.1"/>
    </source>
</evidence>
<dbReference type="GO" id="GO:0046872">
    <property type="term" value="F:metal ion binding"/>
    <property type="evidence" value="ECO:0007669"/>
    <property type="project" value="UniProtKB-KW"/>
</dbReference>
<dbReference type="EMBL" id="FWDM01000020">
    <property type="protein sequence ID" value="SLM13016.1"/>
    <property type="molecule type" value="Genomic_DNA"/>
</dbReference>
<sequence length="195" mass="22385">MNRCPWCGSDPLYLRYHDEEWGVPVHNERTHFEFLLLETQQAGLSWRTILGKREAYRAAFAYFDPEKVARFSGPEIERFLADPSLIRNRRKLEAAVANARAFLNIQERYGSFDAWIWRFVEGRPILNTWKDICELPARTPLSDLISNEMKKAGFAFVGSVTIYAHLQAIGIVNDHLVSCFRHEEIARLAASSAPG</sequence>
<dbReference type="PANTHER" id="PTHR30037">
    <property type="entry name" value="DNA-3-METHYLADENINE GLYCOSYLASE 1"/>
    <property type="match status" value="1"/>
</dbReference>
<protein>
    <submittedName>
        <fullName evidence="2">DNA-3-methyladenine glycosylase I</fullName>
        <ecNumber evidence="2">3.2.2.20</ecNumber>
    </submittedName>
</protein>
<dbReference type="EC" id="3.2.2.20" evidence="2"/>
<evidence type="ECO:0000256" key="1">
    <source>
        <dbReference type="PIRSR" id="PIRSR605019-1"/>
    </source>
</evidence>
<accession>A0A3P3XJX0</accession>
<feature type="binding site" evidence="1">
    <location>
        <position position="175"/>
    </location>
    <ligand>
        <name>Zn(2+)</name>
        <dbReference type="ChEBI" id="CHEBI:29105"/>
    </ligand>
</feature>
<dbReference type="GO" id="GO:0006284">
    <property type="term" value="P:base-excision repair"/>
    <property type="evidence" value="ECO:0007669"/>
    <property type="project" value="InterPro"/>
</dbReference>
<keyword evidence="1" id="KW-0479">Metal-binding</keyword>
<dbReference type="PANTHER" id="PTHR30037:SF4">
    <property type="entry name" value="DNA-3-METHYLADENINE GLYCOSYLASE I"/>
    <property type="match status" value="1"/>
</dbReference>
<feature type="binding site" evidence="1">
    <location>
        <position position="4"/>
    </location>
    <ligand>
        <name>Zn(2+)</name>
        <dbReference type="ChEBI" id="CHEBI:29105"/>
    </ligand>
</feature>
<keyword evidence="1" id="KW-0862">Zinc</keyword>
<keyword evidence="2" id="KW-0378">Hydrolase</keyword>
<proteinExistence type="predicted"/>
<name>A0A3P3XJX0_9SPIR</name>
<dbReference type="InterPro" id="IPR011257">
    <property type="entry name" value="DNA_glycosylase"/>
</dbReference>
<feature type="binding site" evidence="1">
    <location>
        <position position="179"/>
    </location>
    <ligand>
        <name>Zn(2+)</name>
        <dbReference type="ChEBI" id="CHEBI:29105"/>
    </ligand>
</feature>
<dbReference type="SUPFAM" id="SSF48150">
    <property type="entry name" value="DNA-glycosylase"/>
    <property type="match status" value="1"/>
</dbReference>
<dbReference type="Gene3D" id="1.10.340.30">
    <property type="entry name" value="Hypothetical protein, domain 2"/>
    <property type="match status" value="1"/>
</dbReference>
<dbReference type="AlphaFoldDB" id="A0A3P3XJX0"/>
<dbReference type="InterPro" id="IPR052891">
    <property type="entry name" value="DNA-3mA_glycosylase"/>
</dbReference>
<dbReference type="Pfam" id="PF03352">
    <property type="entry name" value="Adenine_glyco"/>
    <property type="match status" value="1"/>
</dbReference>